<evidence type="ECO:0000313" key="3">
    <source>
        <dbReference type="Proteomes" id="UP000054976"/>
    </source>
</evidence>
<organism evidence="2 3">
    <name type="scientific">Thermodesulfovibrio aggregans</name>
    <dbReference type="NCBI Taxonomy" id="86166"/>
    <lineage>
        <taxon>Bacteria</taxon>
        <taxon>Pseudomonadati</taxon>
        <taxon>Nitrospirota</taxon>
        <taxon>Thermodesulfovibrionia</taxon>
        <taxon>Thermodesulfovibrionales</taxon>
        <taxon>Thermodesulfovibrionaceae</taxon>
        <taxon>Thermodesulfovibrio</taxon>
    </lineage>
</organism>
<dbReference type="OrthoDB" id="9780149at2"/>
<accession>A0A0U9HQH9</accession>
<dbReference type="InterPro" id="IPR027417">
    <property type="entry name" value="P-loop_NTPase"/>
</dbReference>
<dbReference type="EMBL" id="BCNO01000002">
    <property type="protein sequence ID" value="GAQ95299.1"/>
    <property type="molecule type" value="Genomic_DNA"/>
</dbReference>
<keyword evidence="3" id="KW-1185">Reference proteome</keyword>
<dbReference type="Proteomes" id="UP000054976">
    <property type="component" value="Unassembled WGS sequence"/>
</dbReference>
<dbReference type="GO" id="GO:0016887">
    <property type="term" value="F:ATP hydrolysis activity"/>
    <property type="evidence" value="ECO:0007669"/>
    <property type="project" value="InterPro"/>
</dbReference>
<feature type="domain" description="AAA+ ATPase" evidence="1">
    <location>
        <begin position="43"/>
        <end position="200"/>
    </location>
</feature>
<dbReference type="AlphaFoldDB" id="A0A0U9HQH9"/>
<gene>
    <name evidence="2" type="ORF">TAGGR_2188</name>
</gene>
<evidence type="ECO:0000259" key="1">
    <source>
        <dbReference type="SMART" id="SM00382"/>
    </source>
</evidence>
<dbReference type="PANTHER" id="PTHR35894">
    <property type="entry name" value="GENERAL SECRETION PATHWAY PROTEIN A-RELATED"/>
    <property type="match status" value="1"/>
</dbReference>
<dbReference type="CDD" id="cd00009">
    <property type="entry name" value="AAA"/>
    <property type="match status" value="1"/>
</dbReference>
<proteinExistence type="predicted"/>
<dbReference type="InterPro" id="IPR003593">
    <property type="entry name" value="AAA+_ATPase"/>
</dbReference>
<dbReference type="InterPro" id="IPR052026">
    <property type="entry name" value="ExeA_AAA_ATPase_DNA-bind"/>
</dbReference>
<sequence length="274" mass="32094">MEYFEFYKFKEDPFGITPDPDFFYPSKSHMEALESIRYLIQKGEGFMLITGNPGTGKTTLIRKVLTNFKNENIIPIVIYNSSLTPDELLRGIIYKLSTQDSSIDINRFHNKLSTVEFLTDYLKNRKLSGYKNLLIIDEAQDMPEETLTEIKHLSNIETEKEKLLQIILFAQPYFENILSQPKYSQINQRISIKVRLYPLTKEEVGEYINFRLHRAVETPVYFKKSAIRRIYKASKGIPRIINLICSRALMVGYLKNSYKIKKSYVKIALKHLRL</sequence>
<dbReference type="STRING" id="86166.TAGGR_2188"/>
<dbReference type="SUPFAM" id="SSF52540">
    <property type="entry name" value="P-loop containing nucleoside triphosphate hydrolases"/>
    <property type="match status" value="1"/>
</dbReference>
<protein>
    <submittedName>
        <fullName evidence="2">General secretion pathway protein A</fullName>
    </submittedName>
</protein>
<comment type="caution">
    <text evidence="2">The sequence shown here is derived from an EMBL/GenBank/DDBJ whole genome shotgun (WGS) entry which is preliminary data.</text>
</comment>
<dbReference type="PANTHER" id="PTHR35894:SF1">
    <property type="entry name" value="PHOSPHORIBULOKINASE _ URIDINE KINASE FAMILY"/>
    <property type="match status" value="1"/>
</dbReference>
<dbReference type="RefSeq" id="WP_059176742.1">
    <property type="nucleotide sequence ID" value="NZ_BCNO01000002.1"/>
</dbReference>
<dbReference type="SMART" id="SM00382">
    <property type="entry name" value="AAA"/>
    <property type="match status" value="1"/>
</dbReference>
<name>A0A0U9HQH9_9BACT</name>
<dbReference type="Gene3D" id="3.40.50.300">
    <property type="entry name" value="P-loop containing nucleotide triphosphate hydrolases"/>
    <property type="match status" value="1"/>
</dbReference>
<dbReference type="Pfam" id="PF13401">
    <property type="entry name" value="AAA_22"/>
    <property type="match status" value="1"/>
</dbReference>
<dbReference type="InterPro" id="IPR049945">
    <property type="entry name" value="AAA_22"/>
</dbReference>
<evidence type="ECO:0000313" key="2">
    <source>
        <dbReference type="EMBL" id="GAQ95299.1"/>
    </source>
</evidence>
<reference evidence="3" key="1">
    <citation type="submission" date="2016-01" db="EMBL/GenBank/DDBJ databases">
        <title>Draft genome sequence of Thermodesulfovibrio aggregans strain TGE-P1.</title>
        <authorList>
            <person name="Sekiguchi Y."/>
            <person name="Ohashi A."/>
            <person name="Matsuura N."/>
            <person name="Tourlousse M.D."/>
        </authorList>
    </citation>
    <scope>NUCLEOTIDE SEQUENCE [LARGE SCALE GENOMIC DNA]</scope>
    <source>
        <strain evidence="3">TGE-P1</strain>
    </source>
</reference>